<comment type="caution">
    <text evidence="3">The sequence shown here is derived from an EMBL/GenBank/DDBJ whole genome shotgun (WGS) entry which is preliminary data.</text>
</comment>
<feature type="domain" description="Kazal-like" evidence="2">
    <location>
        <begin position="161"/>
        <end position="209"/>
    </location>
</feature>
<sequence length="303" mass="33315">MRPPRTPGPPNRPPMSRRMLPPPPGRPMRPQRNRAMPPPPPRTWRRPPPPPSRFAAPPPPPVRSCIWSPVCGSDRNSYDSTCQMPPMVTKACAGYCPCFAAPNPPSPPPPCGCGPTYAPVCGTDEHTYDNYCKLRCANQFEKCRGPCPCPTPPPTTRAPMTTPPPKTPAPCTCENQPYSPVCGKDSKVYYNDCERHCANVELNCAGMCPCDREKVEVETSQRRVTTPPTTLPPPTQDPFFSLFMPFQPFPPAPPAPPVAESNSCSHCWLDNDAVCGGDGRTYFNYCFARCNDAEVKCYSECPC</sequence>
<dbReference type="PROSITE" id="PS51465">
    <property type="entry name" value="KAZAL_2"/>
    <property type="match status" value="3"/>
</dbReference>
<dbReference type="Gene3D" id="3.30.60.30">
    <property type="match status" value="3"/>
</dbReference>
<dbReference type="Proteomes" id="UP000242188">
    <property type="component" value="Unassembled WGS sequence"/>
</dbReference>
<dbReference type="AlphaFoldDB" id="A0A210Q5C2"/>
<feature type="domain" description="Kazal-like" evidence="2">
    <location>
        <begin position="258"/>
        <end position="303"/>
    </location>
</feature>
<dbReference type="OrthoDB" id="328123at2759"/>
<feature type="region of interest" description="Disordered" evidence="1">
    <location>
        <begin position="1"/>
        <end position="58"/>
    </location>
</feature>
<gene>
    <name evidence="3" type="ORF">KP79_PYT06624</name>
</gene>
<dbReference type="SMART" id="SM00280">
    <property type="entry name" value="KAZAL"/>
    <property type="match status" value="4"/>
</dbReference>
<evidence type="ECO:0000256" key="1">
    <source>
        <dbReference type="SAM" id="MobiDB-lite"/>
    </source>
</evidence>
<dbReference type="InterPro" id="IPR002350">
    <property type="entry name" value="Kazal_dom"/>
</dbReference>
<reference evidence="3 4" key="1">
    <citation type="journal article" date="2017" name="Nat. Ecol. Evol.">
        <title>Scallop genome provides insights into evolution of bilaterian karyotype and development.</title>
        <authorList>
            <person name="Wang S."/>
            <person name="Zhang J."/>
            <person name="Jiao W."/>
            <person name="Li J."/>
            <person name="Xun X."/>
            <person name="Sun Y."/>
            <person name="Guo X."/>
            <person name="Huan P."/>
            <person name="Dong B."/>
            <person name="Zhang L."/>
            <person name="Hu X."/>
            <person name="Sun X."/>
            <person name="Wang J."/>
            <person name="Zhao C."/>
            <person name="Wang Y."/>
            <person name="Wang D."/>
            <person name="Huang X."/>
            <person name="Wang R."/>
            <person name="Lv J."/>
            <person name="Li Y."/>
            <person name="Zhang Z."/>
            <person name="Liu B."/>
            <person name="Lu W."/>
            <person name="Hui Y."/>
            <person name="Liang J."/>
            <person name="Zhou Z."/>
            <person name="Hou R."/>
            <person name="Li X."/>
            <person name="Liu Y."/>
            <person name="Li H."/>
            <person name="Ning X."/>
            <person name="Lin Y."/>
            <person name="Zhao L."/>
            <person name="Xing Q."/>
            <person name="Dou J."/>
            <person name="Li Y."/>
            <person name="Mao J."/>
            <person name="Guo H."/>
            <person name="Dou H."/>
            <person name="Li T."/>
            <person name="Mu C."/>
            <person name="Jiang W."/>
            <person name="Fu Q."/>
            <person name="Fu X."/>
            <person name="Miao Y."/>
            <person name="Liu J."/>
            <person name="Yu Q."/>
            <person name="Li R."/>
            <person name="Liao H."/>
            <person name="Li X."/>
            <person name="Kong Y."/>
            <person name="Jiang Z."/>
            <person name="Chourrout D."/>
            <person name="Li R."/>
            <person name="Bao Z."/>
        </authorList>
    </citation>
    <scope>NUCLEOTIDE SEQUENCE [LARGE SCALE GENOMIC DNA]</scope>
    <source>
        <strain evidence="3 4">PY_sf001</strain>
    </source>
</reference>
<dbReference type="EMBL" id="NEDP02004983">
    <property type="protein sequence ID" value="OWF43928.1"/>
    <property type="molecule type" value="Genomic_DNA"/>
</dbReference>
<proteinExistence type="predicted"/>
<dbReference type="SUPFAM" id="SSF100895">
    <property type="entry name" value="Kazal-type serine protease inhibitors"/>
    <property type="match status" value="4"/>
</dbReference>
<dbReference type="Pfam" id="PF07648">
    <property type="entry name" value="Kazal_2"/>
    <property type="match status" value="4"/>
</dbReference>
<dbReference type="PANTHER" id="PTHR21131">
    <property type="entry name" value="SERINE-TYPE ENDOPEPTIDASE INHIBITOR"/>
    <property type="match status" value="1"/>
</dbReference>
<dbReference type="GO" id="GO:0005615">
    <property type="term" value="C:extracellular space"/>
    <property type="evidence" value="ECO:0007669"/>
    <property type="project" value="TreeGrafter"/>
</dbReference>
<feature type="compositionally biased region" description="Pro residues" evidence="1">
    <location>
        <begin position="1"/>
        <end position="13"/>
    </location>
</feature>
<accession>A0A210Q5C2</accession>
<feature type="domain" description="Kazal-like" evidence="2">
    <location>
        <begin position="105"/>
        <end position="148"/>
    </location>
</feature>
<evidence type="ECO:0000259" key="2">
    <source>
        <dbReference type="PROSITE" id="PS51465"/>
    </source>
</evidence>
<dbReference type="InterPro" id="IPR053265">
    <property type="entry name" value="Serpin"/>
</dbReference>
<organism evidence="3 4">
    <name type="scientific">Mizuhopecten yessoensis</name>
    <name type="common">Japanese scallop</name>
    <name type="synonym">Patinopecten yessoensis</name>
    <dbReference type="NCBI Taxonomy" id="6573"/>
    <lineage>
        <taxon>Eukaryota</taxon>
        <taxon>Metazoa</taxon>
        <taxon>Spiralia</taxon>
        <taxon>Lophotrochozoa</taxon>
        <taxon>Mollusca</taxon>
        <taxon>Bivalvia</taxon>
        <taxon>Autobranchia</taxon>
        <taxon>Pteriomorphia</taxon>
        <taxon>Pectinida</taxon>
        <taxon>Pectinoidea</taxon>
        <taxon>Pectinidae</taxon>
        <taxon>Mizuhopecten</taxon>
    </lineage>
</organism>
<name>A0A210Q5C2_MIZYE</name>
<protein>
    <submittedName>
        <fullName evidence="3">Serine protease inhibitor dipetalogastin</fullName>
    </submittedName>
</protein>
<evidence type="ECO:0000313" key="3">
    <source>
        <dbReference type="EMBL" id="OWF43928.1"/>
    </source>
</evidence>
<dbReference type="PROSITE" id="PS00282">
    <property type="entry name" value="KAZAL_1"/>
    <property type="match status" value="2"/>
</dbReference>
<evidence type="ECO:0000313" key="4">
    <source>
        <dbReference type="Proteomes" id="UP000242188"/>
    </source>
</evidence>
<feature type="compositionally biased region" description="Pro residues" evidence="1">
    <location>
        <begin position="36"/>
        <end position="58"/>
    </location>
</feature>
<keyword evidence="4" id="KW-1185">Reference proteome</keyword>
<dbReference type="InterPro" id="IPR036058">
    <property type="entry name" value="Kazal_dom_sf"/>
</dbReference>
<dbReference type="PANTHER" id="PTHR21131:SF0">
    <property type="entry name" value="GEO10195P1-RELATED"/>
    <property type="match status" value="1"/>
</dbReference>